<dbReference type="RefSeq" id="WP_124962435.1">
    <property type="nucleotide sequence ID" value="NZ_BHVV01000006.1"/>
</dbReference>
<reference evidence="1 2" key="1">
    <citation type="submission" date="2018-10" db="EMBL/GenBank/DDBJ databases">
        <title>Genomic Encyclopedia of Type Strains, Phase IV (KMG-IV): sequencing the most valuable type-strain genomes for metagenomic binning, comparative biology and taxonomic classification.</title>
        <authorList>
            <person name="Goeker M."/>
        </authorList>
    </citation>
    <scope>NUCLEOTIDE SEQUENCE [LARGE SCALE GENOMIC DNA]</scope>
    <source>
        <strain evidence="1 2">DSM 26916</strain>
    </source>
</reference>
<gene>
    <name evidence="1" type="ORF">DFR35_1292</name>
</gene>
<dbReference type="EMBL" id="RCCI01000005">
    <property type="protein sequence ID" value="RLJ64651.1"/>
    <property type="molecule type" value="Genomic_DNA"/>
</dbReference>
<accession>A0A497XCK1</accession>
<sequence length="380" mass="42434">MPEYLKWFRIDWLWCWMINRLRRLFGRPPSVSCWLRAHPNVANAIKWQVMFQVSAYDIPETAKRAWPNWSSQERARLDTAFDEAWEWMQAQSGTFSASAEGLPYPPVNVRDTTNDNDSPWTGVSAAYAWDLFTRWIALELVVEIGHHVPWSVTAYNDEQLQVLFDSAAIMSRLVDDSFTVATGSPGHGNYVKRKDNLGASLIAPPRYTYAFLANGHIIGASRIGTIGNLLQWVRDNLVHYYGAFTYLETGNHWQYRGNPPITGIIEGTINPAIGAGGQFNHWTAGCHGTTGFIRNVLRAANIPVHISTVCGHSQACFITEGVYLDHGDDPYNSTFKSTGQPAAALLIDHNTYVSWFGPGTDNRSDGCDKIGHQVNVLAGN</sequence>
<evidence type="ECO:0000313" key="2">
    <source>
        <dbReference type="Proteomes" id="UP000268908"/>
    </source>
</evidence>
<protein>
    <submittedName>
        <fullName evidence="1">Uncharacterized protein</fullName>
    </submittedName>
</protein>
<dbReference type="OrthoDB" id="9788621at2"/>
<dbReference type="Proteomes" id="UP000268908">
    <property type="component" value="Unassembled WGS sequence"/>
</dbReference>
<evidence type="ECO:0000313" key="1">
    <source>
        <dbReference type="EMBL" id="RLJ64651.1"/>
    </source>
</evidence>
<proteinExistence type="predicted"/>
<comment type="caution">
    <text evidence="1">The sequence shown here is derived from an EMBL/GenBank/DDBJ whole genome shotgun (WGS) entry which is preliminary data.</text>
</comment>
<organism evidence="1 2">
    <name type="scientific">Sulfurisoma sediminicola</name>
    <dbReference type="NCBI Taxonomy" id="1381557"/>
    <lineage>
        <taxon>Bacteria</taxon>
        <taxon>Pseudomonadati</taxon>
        <taxon>Pseudomonadota</taxon>
        <taxon>Betaproteobacteria</taxon>
        <taxon>Nitrosomonadales</taxon>
        <taxon>Sterolibacteriaceae</taxon>
        <taxon>Sulfurisoma</taxon>
    </lineage>
</organism>
<keyword evidence="2" id="KW-1185">Reference proteome</keyword>
<name>A0A497XCK1_9PROT</name>
<dbReference type="AlphaFoldDB" id="A0A497XCK1"/>